<evidence type="ECO:0000313" key="3">
    <source>
        <dbReference type="Proteomes" id="UP001596156"/>
    </source>
</evidence>
<evidence type="ECO:0000256" key="1">
    <source>
        <dbReference type="SAM" id="MobiDB-lite"/>
    </source>
</evidence>
<dbReference type="EMBL" id="JBHSKL010000054">
    <property type="protein sequence ID" value="MFC5229688.1"/>
    <property type="molecule type" value="Genomic_DNA"/>
</dbReference>
<comment type="caution">
    <text evidence="2">The sequence shown here is derived from an EMBL/GenBank/DDBJ whole genome shotgun (WGS) entry which is preliminary data.</text>
</comment>
<dbReference type="Proteomes" id="UP001596156">
    <property type="component" value="Unassembled WGS sequence"/>
</dbReference>
<keyword evidence="3" id="KW-1185">Reference proteome</keyword>
<gene>
    <name evidence="2" type="ORF">ACFPN6_35040</name>
</gene>
<reference evidence="3" key="1">
    <citation type="journal article" date="2019" name="Int. J. Syst. Evol. Microbiol.">
        <title>The Global Catalogue of Microorganisms (GCM) 10K type strain sequencing project: providing services to taxonomists for standard genome sequencing and annotation.</title>
        <authorList>
            <consortium name="The Broad Institute Genomics Platform"/>
            <consortium name="The Broad Institute Genome Sequencing Center for Infectious Disease"/>
            <person name="Wu L."/>
            <person name="Ma J."/>
        </authorList>
    </citation>
    <scope>NUCLEOTIDE SEQUENCE [LARGE SCALE GENOMIC DNA]</scope>
    <source>
        <strain evidence="3">CCM 8479</strain>
    </source>
</reference>
<dbReference type="RefSeq" id="WP_309062287.1">
    <property type="nucleotide sequence ID" value="NZ_BAAASS010000033.1"/>
</dbReference>
<sequence>MPIPSEHTAVMIDGLASPYVAQARRVTVLDAGELVEQGPTRLVLSPSRPFTVSFVETTACLAAKAGSGPGGPPSTGADAPRA</sequence>
<protein>
    <submittedName>
        <fullName evidence="2">Uncharacterized protein</fullName>
    </submittedName>
</protein>
<evidence type="ECO:0000313" key="2">
    <source>
        <dbReference type="EMBL" id="MFC5229688.1"/>
    </source>
</evidence>
<name>A0ABW0DGW6_STRFI</name>
<organism evidence="2 3">
    <name type="scientific">Streptomyces fimbriatus</name>
    <dbReference type="NCBI Taxonomy" id="68197"/>
    <lineage>
        <taxon>Bacteria</taxon>
        <taxon>Bacillati</taxon>
        <taxon>Actinomycetota</taxon>
        <taxon>Actinomycetes</taxon>
        <taxon>Kitasatosporales</taxon>
        <taxon>Streptomycetaceae</taxon>
        <taxon>Streptomyces</taxon>
    </lineage>
</organism>
<feature type="region of interest" description="Disordered" evidence="1">
    <location>
        <begin position="63"/>
        <end position="82"/>
    </location>
</feature>
<proteinExistence type="predicted"/>
<accession>A0ABW0DGW6</accession>